<dbReference type="EC" id="2.7.1.59" evidence="2"/>
<dbReference type="PANTHER" id="PTHR12862">
    <property type="entry name" value="BADF TYPE ATPASE DOMAIN-CONTAINING PROTEIN"/>
    <property type="match status" value="1"/>
</dbReference>
<evidence type="ECO:0000256" key="4">
    <source>
        <dbReference type="ARBA" id="ARBA00031123"/>
    </source>
</evidence>
<evidence type="ECO:0000256" key="1">
    <source>
        <dbReference type="ARBA" id="ARBA00006198"/>
    </source>
</evidence>
<dbReference type="Proteomes" id="UP000318571">
    <property type="component" value="Chromosome 9"/>
</dbReference>
<proteinExistence type="inferred from homology"/>
<dbReference type="STRING" id="6832.A0A553NZT0"/>
<dbReference type="OMA" id="IETRYDM"/>
<evidence type="ECO:0000259" key="5">
    <source>
        <dbReference type="Pfam" id="PF01869"/>
    </source>
</evidence>
<organism evidence="6 7">
    <name type="scientific">Tigriopus californicus</name>
    <name type="common">Marine copepod</name>
    <dbReference type="NCBI Taxonomy" id="6832"/>
    <lineage>
        <taxon>Eukaryota</taxon>
        <taxon>Metazoa</taxon>
        <taxon>Ecdysozoa</taxon>
        <taxon>Arthropoda</taxon>
        <taxon>Crustacea</taxon>
        <taxon>Multicrustacea</taxon>
        <taxon>Hexanauplia</taxon>
        <taxon>Copepoda</taxon>
        <taxon>Harpacticoida</taxon>
        <taxon>Harpacticidae</taxon>
        <taxon>Tigriopus</taxon>
    </lineage>
</organism>
<accession>A0A553NZT0</accession>
<dbReference type="AlphaFoldDB" id="A0A553NZT0"/>
<sequence length="355" mass="38682">MNSRMEYIVHPIANPGISMSDFVVGGIEGGATHSMLMLFDGQMKPIAKVEGPETNVCQLGYEDACKRILSLIKKGLAVAGLPEDTKLKSFGMSLSGCEREETNQEVKKAMEDLYPGVPFVVVSDTQGTLATASEKGGIVLIAGTGSNALLVNPDGTTSRCGGWGHLIGDEGSAFHISLKAVKTYIDHEDNKVPAPYDITYVRNAIMKHFQLKDRFDIIPHCYENFAKAKFAGLCRFIAEGAEQGDQLSQSFFEENGRQLASHLTAMARHINPELRQAPDGLPVVCIGSVWKSWKFLEKGFITELAKSRDLIPAIQLLRLKVPAALGACYLGADKADVPLPKSYGDNTEMFHEAQF</sequence>
<protein>
    <recommendedName>
        <fullName evidence="3">N-acetyl-D-glucosamine kinase</fullName>
        <ecNumber evidence="2">2.7.1.59</ecNumber>
    </recommendedName>
    <alternativeName>
        <fullName evidence="4">GlcNAc kinase</fullName>
    </alternativeName>
</protein>
<keyword evidence="7" id="KW-1185">Reference proteome</keyword>
<dbReference type="InterPro" id="IPR043129">
    <property type="entry name" value="ATPase_NBD"/>
</dbReference>
<dbReference type="PANTHER" id="PTHR12862:SF0">
    <property type="entry name" value="N-ACETYL-D-GLUCOSAMINE KINASE"/>
    <property type="match status" value="1"/>
</dbReference>
<comment type="similarity">
    <text evidence="1">Belongs to the eukaryotic-type N-acetylglucosamine kinase family.</text>
</comment>
<dbReference type="CDD" id="cd24078">
    <property type="entry name" value="ASKHA_NBD_NAGK_meta"/>
    <property type="match status" value="1"/>
</dbReference>
<dbReference type="EMBL" id="VCGU01000009">
    <property type="protein sequence ID" value="TRY70954.1"/>
    <property type="molecule type" value="Genomic_DNA"/>
</dbReference>
<dbReference type="InterPro" id="IPR002731">
    <property type="entry name" value="ATPase_BadF"/>
</dbReference>
<dbReference type="Gene3D" id="3.30.420.40">
    <property type="match status" value="1"/>
</dbReference>
<evidence type="ECO:0000313" key="6">
    <source>
        <dbReference type="EMBL" id="TRY70954.1"/>
    </source>
</evidence>
<evidence type="ECO:0000256" key="2">
    <source>
        <dbReference type="ARBA" id="ARBA00012122"/>
    </source>
</evidence>
<dbReference type="Pfam" id="PF01869">
    <property type="entry name" value="BcrAD_BadFG"/>
    <property type="match status" value="1"/>
</dbReference>
<gene>
    <name evidence="6" type="ORF">TCAL_09678</name>
</gene>
<feature type="domain" description="ATPase BadF/BadG/BcrA/BcrD type" evidence="5">
    <location>
        <begin position="26"/>
        <end position="297"/>
    </location>
</feature>
<evidence type="ECO:0000256" key="3">
    <source>
        <dbReference type="ARBA" id="ARBA00014974"/>
    </source>
</evidence>
<name>A0A553NZT0_TIGCA</name>
<dbReference type="GO" id="GO:0045127">
    <property type="term" value="F:N-acetylglucosamine kinase activity"/>
    <property type="evidence" value="ECO:0007669"/>
    <property type="project" value="UniProtKB-EC"/>
</dbReference>
<comment type="caution">
    <text evidence="6">The sequence shown here is derived from an EMBL/GenBank/DDBJ whole genome shotgun (WGS) entry which is preliminary data.</text>
</comment>
<dbReference type="SUPFAM" id="SSF53067">
    <property type="entry name" value="Actin-like ATPase domain"/>
    <property type="match status" value="2"/>
</dbReference>
<reference evidence="6 7" key="1">
    <citation type="journal article" date="2018" name="Nat. Ecol. Evol.">
        <title>Genomic signatures of mitonuclear coevolution across populations of Tigriopus californicus.</title>
        <authorList>
            <person name="Barreto F.S."/>
            <person name="Watson E.T."/>
            <person name="Lima T.G."/>
            <person name="Willett C.S."/>
            <person name="Edmands S."/>
            <person name="Li W."/>
            <person name="Burton R.S."/>
        </authorList>
    </citation>
    <scope>NUCLEOTIDE SEQUENCE [LARGE SCALE GENOMIC DNA]</scope>
    <source>
        <strain evidence="6 7">San Diego</strain>
    </source>
</reference>
<evidence type="ECO:0000313" key="7">
    <source>
        <dbReference type="Proteomes" id="UP000318571"/>
    </source>
</evidence>
<dbReference type="InterPro" id="IPR039758">
    <property type="entry name" value="NAGK-like"/>
</dbReference>